<evidence type="ECO:0000313" key="3">
    <source>
        <dbReference type="Proteomes" id="UP000199681"/>
    </source>
</evidence>
<accession>A0ABY1EIC7</accession>
<organism evidence="2 3">
    <name type="scientific">Cryobacterium levicorallinum</name>
    <dbReference type="NCBI Taxonomy" id="995038"/>
    <lineage>
        <taxon>Bacteria</taxon>
        <taxon>Bacillati</taxon>
        <taxon>Actinomycetota</taxon>
        <taxon>Actinomycetes</taxon>
        <taxon>Micrococcales</taxon>
        <taxon>Microbacteriaceae</taxon>
        <taxon>Cryobacterium</taxon>
    </lineage>
</organism>
<proteinExistence type="predicted"/>
<comment type="caution">
    <text evidence="2">The sequence shown here is derived from an EMBL/GenBank/DDBJ whole genome shotgun (WGS) entry which is preliminary data.</text>
</comment>
<dbReference type="RefSeq" id="WP_092452945.1">
    <property type="nucleotide sequence ID" value="NZ_FOPW01000025.1"/>
</dbReference>
<name>A0ABY1EIC7_9MICO</name>
<gene>
    <name evidence="2" type="ORF">SAMN05216274_1256</name>
</gene>
<dbReference type="Proteomes" id="UP000199681">
    <property type="component" value="Unassembled WGS sequence"/>
</dbReference>
<reference evidence="2 3" key="1">
    <citation type="submission" date="2016-10" db="EMBL/GenBank/DDBJ databases">
        <authorList>
            <person name="Varghese N."/>
            <person name="Submissions S."/>
        </authorList>
    </citation>
    <scope>NUCLEOTIDE SEQUENCE [LARGE SCALE GENOMIC DNA]</scope>
    <source>
        <strain evidence="2 3">GMCC 1.11211</strain>
    </source>
</reference>
<evidence type="ECO:0000256" key="1">
    <source>
        <dbReference type="SAM" id="MobiDB-lite"/>
    </source>
</evidence>
<dbReference type="EMBL" id="FOPW01000025">
    <property type="protein sequence ID" value="SFH97238.1"/>
    <property type="molecule type" value="Genomic_DNA"/>
</dbReference>
<keyword evidence="3" id="KW-1185">Reference proteome</keyword>
<evidence type="ECO:0008006" key="4">
    <source>
        <dbReference type="Google" id="ProtNLM"/>
    </source>
</evidence>
<feature type="region of interest" description="Disordered" evidence="1">
    <location>
        <begin position="414"/>
        <end position="437"/>
    </location>
</feature>
<protein>
    <recommendedName>
        <fullName evidence="4">Tfp pilus assembly protein PilX</fullName>
    </recommendedName>
</protein>
<evidence type="ECO:0000313" key="2">
    <source>
        <dbReference type="EMBL" id="SFH97238.1"/>
    </source>
</evidence>
<sequence length="437" mass="46412">MFRRLSRHSGERGSALIAVVGVMAVLLVITLTVTSSSLQALTVTTSIRAGVQAQAAAEAGIDAALAELQRTPSSCPTDGLFQSPDGTLPAYTSTVWTHATGWVQKCPTGAADETEVQIVSTGHAGADSAGLKTTRVVESIFTISGTVSPGPVVYSYGSAVVNQFSTKDSLGSPVDVVVATGDYTCTSSGTIAGNLIVNGAVSLYNSCSVAGDVYANGTVDIASWVTFAYDWSDFEKEGFVPFSTDSNELVAPGSKKCQLGSWVQDNSGDSLHQFYEDLRNLTKPTIVDVRQCDTFDFGSIEMNVKSDIAFLFHEVVVNDFSVVASDGNDHKIWFIAPGVEALGANKCSSNFTVNGSVQFDTEISAMLYTPCAVVFNRTQWRGQIYSESFVVNNTSNVDFVPMSIPGTDLYGAMPAGSDPDDSRWTLLSSRDRTNGDK</sequence>